<keyword evidence="2 5" id="KW-0479">Metal-binding</keyword>
<evidence type="ECO:0000256" key="2">
    <source>
        <dbReference type="ARBA" id="ARBA00022723"/>
    </source>
</evidence>
<feature type="binding site" evidence="7">
    <location>
        <position position="189"/>
    </location>
    <ligand>
        <name>substrate</name>
    </ligand>
</feature>
<comment type="caution">
    <text evidence="9">The sequence shown here is derived from an EMBL/GenBank/DDBJ whole genome shotgun (WGS) entry which is preliminary data.</text>
</comment>
<dbReference type="AlphaFoldDB" id="A0AA37N460"/>
<evidence type="ECO:0000256" key="7">
    <source>
        <dbReference type="PIRSR" id="PIRSR000915-2"/>
    </source>
</evidence>
<keyword evidence="3" id="KW-0378">Hydrolase</keyword>
<evidence type="ECO:0000313" key="10">
    <source>
        <dbReference type="Proteomes" id="UP001055091"/>
    </source>
</evidence>
<feature type="binding site" evidence="8">
    <location>
        <position position="214"/>
    </location>
    <ligand>
        <name>Mg(2+)</name>
        <dbReference type="ChEBI" id="CHEBI:18420"/>
    </ligand>
</feature>
<dbReference type="GO" id="GO:0016791">
    <property type="term" value="F:phosphatase activity"/>
    <property type="evidence" value="ECO:0007669"/>
    <property type="project" value="TreeGrafter"/>
</dbReference>
<dbReference type="RefSeq" id="WP_195521562.1">
    <property type="nucleotide sequence ID" value="NZ_BQNJ01000001.1"/>
</dbReference>
<keyword evidence="4 5" id="KW-0460">Magnesium</keyword>
<evidence type="ECO:0000256" key="5">
    <source>
        <dbReference type="PIRNR" id="PIRNR000915"/>
    </source>
</evidence>
<comment type="function">
    <text evidence="5">Catalyzes the dephosphorylation of 2-6 carbon acid sugars in vitro.</text>
</comment>
<dbReference type="PIRSF" id="PIRSF000915">
    <property type="entry name" value="PGP-type_phosphatase"/>
    <property type="match status" value="1"/>
</dbReference>
<dbReference type="FunFam" id="3.40.50.1000:FF:000053">
    <property type="entry name" value="TIGR01457 family HAD hydrolase"/>
    <property type="match status" value="1"/>
</dbReference>
<comment type="similarity">
    <text evidence="1 5">Belongs to the HAD-like hydrolase superfamily. NagD family.</text>
</comment>
<dbReference type="Pfam" id="PF13344">
    <property type="entry name" value="Hydrolase_6"/>
    <property type="match status" value="1"/>
</dbReference>
<dbReference type="EC" id="3.1.3.-" evidence="5"/>
<dbReference type="Pfam" id="PF13242">
    <property type="entry name" value="Hydrolase_like"/>
    <property type="match status" value="1"/>
</dbReference>
<protein>
    <recommendedName>
        <fullName evidence="5">Acid sugar phosphatase</fullName>
        <ecNumber evidence="5">3.1.3.-</ecNumber>
    </recommendedName>
</protein>
<feature type="active site" description="Proton donor" evidence="6">
    <location>
        <position position="20"/>
    </location>
</feature>
<evidence type="ECO:0000256" key="4">
    <source>
        <dbReference type="ARBA" id="ARBA00022842"/>
    </source>
</evidence>
<organism evidence="9 10">
    <name type="scientific">Hungatella hathewayi</name>
    <dbReference type="NCBI Taxonomy" id="154046"/>
    <lineage>
        <taxon>Bacteria</taxon>
        <taxon>Bacillati</taxon>
        <taxon>Bacillota</taxon>
        <taxon>Clostridia</taxon>
        <taxon>Lachnospirales</taxon>
        <taxon>Lachnospiraceae</taxon>
        <taxon>Hungatella</taxon>
    </lineage>
</organism>
<dbReference type="InterPro" id="IPR036412">
    <property type="entry name" value="HAD-like_sf"/>
</dbReference>
<dbReference type="InterPro" id="IPR023214">
    <property type="entry name" value="HAD_sf"/>
</dbReference>
<accession>A0AA37N460</accession>
<evidence type="ECO:0000256" key="3">
    <source>
        <dbReference type="ARBA" id="ARBA00022801"/>
    </source>
</evidence>
<evidence type="ECO:0000256" key="6">
    <source>
        <dbReference type="PIRSR" id="PIRSR000915-1"/>
    </source>
</evidence>
<dbReference type="GO" id="GO:0046872">
    <property type="term" value="F:metal ion binding"/>
    <property type="evidence" value="ECO:0007669"/>
    <property type="project" value="UniProtKB-KW"/>
</dbReference>
<dbReference type="SUPFAM" id="SSF56784">
    <property type="entry name" value="HAD-like"/>
    <property type="match status" value="1"/>
</dbReference>
<dbReference type="NCBIfam" id="TIGR01460">
    <property type="entry name" value="HAD-SF-IIA"/>
    <property type="match status" value="1"/>
</dbReference>
<feature type="binding site" evidence="8">
    <location>
        <position position="18"/>
    </location>
    <ligand>
        <name>Mg(2+)</name>
        <dbReference type="ChEBI" id="CHEBI:18420"/>
    </ligand>
</feature>
<reference evidence="9" key="1">
    <citation type="submission" date="2022-01" db="EMBL/GenBank/DDBJ databases">
        <title>Novel bile acid biosynthetic pathways are enriched in the microbiome of centenarians.</title>
        <authorList>
            <person name="Sato Y."/>
            <person name="Atarashi K."/>
            <person name="Plichta R.D."/>
            <person name="Arai Y."/>
            <person name="Sasajima S."/>
            <person name="Kearney M.S."/>
            <person name="Suda W."/>
            <person name="Takeshita K."/>
            <person name="Sasaki T."/>
            <person name="Okamoto S."/>
            <person name="Skelly N.A."/>
            <person name="Okamura Y."/>
            <person name="Vlamakis H."/>
            <person name="Li Y."/>
            <person name="Tanoue T."/>
            <person name="Takei H."/>
            <person name="Nittono H."/>
            <person name="Narushima S."/>
            <person name="Irie J."/>
            <person name="Itoh H."/>
            <person name="Moriya K."/>
            <person name="Sugiura Y."/>
            <person name="Suematsu M."/>
            <person name="Moritoki N."/>
            <person name="Shibata S."/>
            <person name="Littman R.D."/>
            <person name="Fischbach A.M."/>
            <person name="Uwamino Y."/>
            <person name="Inoue T."/>
            <person name="Honda A."/>
            <person name="Hattori M."/>
            <person name="Murai T."/>
            <person name="Xavier J.R."/>
            <person name="Hirose N."/>
            <person name="Honda K."/>
        </authorList>
    </citation>
    <scope>NUCLEOTIDE SEQUENCE</scope>
    <source>
        <strain evidence="9">CE91-St55</strain>
    </source>
</reference>
<dbReference type="Gene3D" id="3.40.50.1000">
    <property type="entry name" value="HAD superfamily/HAD-like"/>
    <property type="match status" value="2"/>
</dbReference>
<proteinExistence type="inferred from homology"/>
<dbReference type="Proteomes" id="UP001055091">
    <property type="component" value="Unassembled WGS sequence"/>
</dbReference>
<feature type="active site" description="Nucleophile" evidence="6">
    <location>
        <position position="18"/>
    </location>
</feature>
<dbReference type="GO" id="GO:0005737">
    <property type="term" value="C:cytoplasm"/>
    <property type="evidence" value="ECO:0007669"/>
    <property type="project" value="TreeGrafter"/>
</dbReference>
<dbReference type="EMBL" id="BQNJ01000001">
    <property type="protein sequence ID" value="GKH01808.1"/>
    <property type="molecule type" value="Genomic_DNA"/>
</dbReference>
<gene>
    <name evidence="9" type="ORF">CE91St55_37890</name>
</gene>
<dbReference type="PANTHER" id="PTHR19288:SF46">
    <property type="entry name" value="HALOACID DEHALOGENASE-LIKE HYDROLASE DOMAIN-CONTAINING PROTEIN 2"/>
    <property type="match status" value="1"/>
</dbReference>
<dbReference type="PANTHER" id="PTHR19288">
    <property type="entry name" value="4-NITROPHENYLPHOSPHATASE-RELATED"/>
    <property type="match status" value="1"/>
</dbReference>
<evidence type="ECO:0000313" key="9">
    <source>
        <dbReference type="EMBL" id="GKH01808.1"/>
    </source>
</evidence>
<name>A0AA37N460_9FIRM</name>
<evidence type="ECO:0000256" key="1">
    <source>
        <dbReference type="ARBA" id="ARBA00006696"/>
    </source>
</evidence>
<dbReference type="InterPro" id="IPR006357">
    <property type="entry name" value="HAD-SF_hydro_IIA"/>
</dbReference>
<comment type="cofactor">
    <cofactor evidence="8">
        <name>Mg(2+)</name>
        <dbReference type="ChEBI" id="CHEBI:18420"/>
    </cofactor>
    <text evidence="8">Divalent metal ions. Mg(2+) is the most effective.</text>
</comment>
<evidence type="ECO:0000256" key="8">
    <source>
        <dbReference type="PIRSR" id="PIRSR000915-3"/>
    </source>
</evidence>
<sequence>MKEQRVSLLEKTELFVLDMDGTFYLGEHLLEGSLDFLQTLQETGRRYLFFTNNSSKSSGAYIKKLRSMNCFIDSSQIMTSGDVMIEYLKHSHPGKTVYLLGTPVLRESFEKAGIHLTEEQPDLVVVGFDTTLTYHKLERACHYIRSGAEFLATHLDINCPTEDGFIPDCGSFCAAITLSTGKKPKYVGKPYPETVEMILEKTGVSKDRIAFVGDRLYTDVAAGVNNGAAGLLVLTGETKREDLRHAKISPDGVFLSLKEMGELLRK</sequence>
<feature type="binding site" evidence="8">
    <location>
        <position position="20"/>
    </location>
    <ligand>
        <name>Mg(2+)</name>
        <dbReference type="ChEBI" id="CHEBI:18420"/>
    </ligand>
</feature>